<gene>
    <name evidence="1" type="ORF">L7E55_09110</name>
</gene>
<keyword evidence="2" id="KW-1185">Reference proteome</keyword>
<dbReference type="Proteomes" id="UP001154312">
    <property type="component" value="Unassembled WGS sequence"/>
</dbReference>
<reference evidence="1" key="1">
    <citation type="submission" date="2022-02" db="EMBL/GenBank/DDBJ databases">
        <authorList>
            <person name="Leng L."/>
        </authorList>
    </citation>
    <scope>NUCLEOTIDE SEQUENCE</scope>
    <source>
        <strain evidence="1">JI</strain>
    </source>
</reference>
<accession>A0A9X4JTB9</accession>
<dbReference type="AlphaFoldDB" id="A0A9X4JTB9"/>
<sequence>MSKEYLTYVRKYADLYDGERDIFIKDLTPGPRKYDTKQVRAVIARSAKDLPGADTLWVRSEMGVLDPQPWAIKIVKELPDYVKGRPYTDVFSCMNR</sequence>
<proteinExistence type="predicted"/>
<protein>
    <submittedName>
        <fullName evidence="1">Uncharacterized protein</fullName>
    </submittedName>
</protein>
<evidence type="ECO:0000313" key="1">
    <source>
        <dbReference type="EMBL" id="MDF9408514.1"/>
    </source>
</evidence>
<organism evidence="1 2">
    <name type="scientific">Pelotomaculum isophthalicicum JI</name>
    <dbReference type="NCBI Taxonomy" id="947010"/>
    <lineage>
        <taxon>Bacteria</taxon>
        <taxon>Bacillati</taxon>
        <taxon>Bacillota</taxon>
        <taxon>Clostridia</taxon>
        <taxon>Eubacteriales</taxon>
        <taxon>Desulfotomaculaceae</taxon>
        <taxon>Pelotomaculum</taxon>
    </lineage>
</organism>
<dbReference type="EMBL" id="JAKOAV010000015">
    <property type="protein sequence ID" value="MDF9408514.1"/>
    <property type="molecule type" value="Genomic_DNA"/>
</dbReference>
<name>A0A9X4JTB9_9FIRM</name>
<dbReference type="RefSeq" id="WP_277443841.1">
    <property type="nucleotide sequence ID" value="NZ_JAKOAV010000015.1"/>
</dbReference>
<evidence type="ECO:0000313" key="2">
    <source>
        <dbReference type="Proteomes" id="UP001154312"/>
    </source>
</evidence>
<comment type="caution">
    <text evidence="1">The sequence shown here is derived from an EMBL/GenBank/DDBJ whole genome shotgun (WGS) entry which is preliminary data.</text>
</comment>